<comment type="caution">
    <text evidence="1">The sequence shown here is derived from an EMBL/GenBank/DDBJ whole genome shotgun (WGS) entry which is preliminary data.</text>
</comment>
<keyword evidence="2" id="KW-1185">Reference proteome</keyword>
<accession>A0ABC9VXG0</accession>
<dbReference type="AlphaFoldDB" id="A0ABC9VXG0"/>
<dbReference type="EMBL" id="BAAFJT010000001">
    <property type="protein sequence ID" value="GAB0178075.1"/>
    <property type="molecule type" value="Genomic_DNA"/>
</dbReference>
<name>A0ABC9VXG0_GRUJA</name>
<reference evidence="1 2" key="1">
    <citation type="submission" date="2024-06" db="EMBL/GenBank/DDBJ databases">
        <title>The draft genome of Grus japonensis, version 3.</title>
        <authorList>
            <person name="Nabeshima K."/>
            <person name="Suzuki S."/>
            <person name="Onuma M."/>
        </authorList>
    </citation>
    <scope>NUCLEOTIDE SEQUENCE [LARGE SCALE GENOMIC DNA]</scope>
    <source>
        <strain evidence="1 2">451A</strain>
    </source>
</reference>
<gene>
    <name evidence="1" type="ORF">GRJ2_000272800</name>
</gene>
<proteinExistence type="predicted"/>
<dbReference type="Proteomes" id="UP001623348">
    <property type="component" value="Unassembled WGS sequence"/>
</dbReference>
<protein>
    <submittedName>
        <fullName evidence="1">EH domain-containing protein 4</fullName>
    </submittedName>
</protein>
<organism evidence="1 2">
    <name type="scientific">Grus japonensis</name>
    <name type="common">Japanese crane</name>
    <name type="synonym">Red-crowned crane</name>
    <dbReference type="NCBI Taxonomy" id="30415"/>
    <lineage>
        <taxon>Eukaryota</taxon>
        <taxon>Metazoa</taxon>
        <taxon>Chordata</taxon>
        <taxon>Craniata</taxon>
        <taxon>Vertebrata</taxon>
        <taxon>Euteleostomi</taxon>
        <taxon>Archelosauria</taxon>
        <taxon>Archosauria</taxon>
        <taxon>Dinosauria</taxon>
        <taxon>Saurischia</taxon>
        <taxon>Theropoda</taxon>
        <taxon>Coelurosauria</taxon>
        <taxon>Aves</taxon>
        <taxon>Neognathae</taxon>
        <taxon>Neoaves</taxon>
        <taxon>Gruiformes</taxon>
        <taxon>Gruidae</taxon>
        <taxon>Grus</taxon>
    </lineage>
</organism>
<evidence type="ECO:0000313" key="2">
    <source>
        <dbReference type="Proteomes" id="UP001623348"/>
    </source>
</evidence>
<sequence>MEINGGADIHLQPMKDPRLEQMYAPKGGCDTVENPYWSRLLTRPVDPWREEPTPEQVCWQDPMVEPRWSSLFLRDSTLWEGPMLDKFVENCLPWVGPHAEAGDKCDKEGVAKTMCDELAAISIPHPLCRSGAVGREIQE</sequence>
<evidence type="ECO:0000313" key="1">
    <source>
        <dbReference type="EMBL" id="GAB0178075.1"/>
    </source>
</evidence>